<protein>
    <submittedName>
        <fullName evidence="6">TetR/AcrR family transcriptional regulator</fullName>
    </submittedName>
</protein>
<dbReference type="PROSITE" id="PS50977">
    <property type="entry name" value="HTH_TETR_2"/>
    <property type="match status" value="1"/>
</dbReference>
<dbReference type="OrthoDB" id="9785164at2"/>
<dbReference type="Proteomes" id="UP000298058">
    <property type="component" value="Unassembled WGS sequence"/>
</dbReference>
<organism evidence="6 7">
    <name type="scientific">Leptospira idonii</name>
    <dbReference type="NCBI Taxonomy" id="1193500"/>
    <lineage>
        <taxon>Bacteria</taxon>
        <taxon>Pseudomonadati</taxon>
        <taxon>Spirochaetota</taxon>
        <taxon>Spirochaetia</taxon>
        <taxon>Leptospirales</taxon>
        <taxon>Leptospiraceae</taxon>
        <taxon>Leptospira</taxon>
    </lineage>
</organism>
<proteinExistence type="predicted"/>
<dbReference type="PANTHER" id="PTHR47506">
    <property type="entry name" value="TRANSCRIPTIONAL REGULATORY PROTEIN"/>
    <property type="match status" value="1"/>
</dbReference>
<comment type="caution">
    <text evidence="6">The sequence shown here is derived from an EMBL/GenBank/DDBJ whole genome shotgun (WGS) entry which is preliminary data.</text>
</comment>
<dbReference type="PRINTS" id="PR00455">
    <property type="entry name" value="HTHTETR"/>
</dbReference>
<evidence type="ECO:0000256" key="3">
    <source>
        <dbReference type="ARBA" id="ARBA00023163"/>
    </source>
</evidence>
<evidence type="ECO:0000313" key="7">
    <source>
        <dbReference type="Proteomes" id="UP000298058"/>
    </source>
</evidence>
<dbReference type="SUPFAM" id="SSF46689">
    <property type="entry name" value="Homeodomain-like"/>
    <property type="match status" value="1"/>
</dbReference>
<dbReference type="EMBL" id="RQHW01000015">
    <property type="protein sequence ID" value="TGN20232.1"/>
    <property type="molecule type" value="Genomic_DNA"/>
</dbReference>
<dbReference type="AlphaFoldDB" id="A0A4R9M2A3"/>
<keyword evidence="1" id="KW-0805">Transcription regulation</keyword>
<name>A0A4R9M2A3_9LEPT</name>
<reference evidence="6" key="1">
    <citation type="journal article" date="2019" name="PLoS Negl. Trop. Dis.">
        <title>Revisiting the worldwide diversity of Leptospira species in the environment.</title>
        <authorList>
            <person name="Vincent A.T."/>
            <person name="Schiettekatte O."/>
            <person name="Bourhy P."/>
            <person name="Veyrier F.J."/>
            <person name="Picardeau M."/>
        </authorList>
    </citation>
    <scope>NUCLEOTIDE SEQUENCE [LARGE SCALE GENOMIC DNA]</scope>
    <source>
        <strain evidence="6">201300427</strain>
    </source>
</reference>
<feature type="domain" description="HTH tetR-type" evidence="5">
    <location>
        <begin position="15"/>
        <end position="75"/>
    </location>
</feature>
<feature type="DNA-binding region" description="H-T-H motif" evidence="4">
    <location>
        <begin position="38"/>
        <end position="57"/>
    </location>
</feature>
<sequence>MLMIKVDNKKQLAREKSIQSIRDSAVHLFSKHGFSATTMEMIAKHAKVSKGLAYNYFKSKNQIFELIIDEHLSKQEAIYKTISPSQSAQEYLREFFQKAIDFAMQEKKTFILITVCLFQPNSVTLSKKMTESIERRFAPFKEAMRDRFRSLDIKDPDAEMLFVKTFMHGILMNQCTQQGDNFPKMKMVELFLQRYAPK</sequence>
<gene>
    <name evidence="6" type="ORF">EHS15_04665</name>
</gene>
<dbReference type="Pfam" id="PF00440">
    <property type="entry name" value="TetR_N"/>
    <property type="match status" value="1"/>
</dbReference>
<keyword evidence="7" id="KW-1185">Reference proteome</keyword>
<dbReference type="Gene3D" id="1.10.357.10">
    <property type="entry name" value="Tetracycline Repressor, domain 2"/>
    <property type="match status" value="1"/>
</dbReference>
<evidence type="ECO:0000259" key="5">
    <source>
        <dbReference type="PROSITE" id="PS50977"/>
    </source>
</evidence>
<dbReference type="InterPro" id="IPR001647">
    <property type="entry name" value="HTH_TetR"/>
</dbReference>
<evidence type="ECO:0000256" key="2">
    <source>
        <dbReference type="ARBA" id="ARBA00023125"/>
    </source>
</evidence>
<evidence type="ECO:0000313" key="6">
    <source>
        <dbReference type="EMBL" id="TGN20232.1"/>
    </source>
</evidence>
<evidence type="ECO:0000256" key="1">
    <source>
        <dbReference type="ARBA" id="ARBA00023015"/>
    </source>
</evidence>
<dbReference type="PANTHER" id="PTHR47506:SF6">
    <property type="entry name" value="HTH-TYPE TRANSCRIPTIONAL REPRESSOR NEMR"/>
    <property type="match status" value="1"/>
</dbReference>
<keyword evidence="3" id="KW-0804">Transcription</keyword>
<dbReference type="InterPro" id="IPR009057">
    <property type="entry name" value="Homeodomain-like_sf"/>
</dbReference>
<dbReference type="PROSITE" id="PS01081">
    <property type="entry name" value="HTH_TETR_1"/>
    <property type="match status" value="1"/>
</dbReference>
<evidence type="ECO:0000256" key="4">
    <source>
        <dbReference type="PROSITE-ProRule" id="PRU00335"/>
    </source>
</evidence>
<dbReference type="RefSeq" id="WP_135759389.1">
    <property type="nucleotide sequence ID" value="NZ_RQHW01000015.1"/>
</dbReference>
<dbReference type="InterPro" id="IPR023772">
    <property type="entry name" value="DNA-bd_HTH_TetR-type_CS"/>
</dbReference>
<accession>A0A4R9M2A3</accession>
<dbReference type="GO" id="GO:0003677">
    <property type="term" value="F:DNA binding"/>
    <property type="evidence" value="ECO:0007669"/>
    <property type="project" value="UniProtKB-UniRule"/>
</dbReference>
<keyword evidence="2 4" id="KW-0238">DNA-binding</keyword>